<proteinExistence type="predicted"/>
<feature type="domain" description="Fe/B12 periplasmic-binding" evidence="1">
    <location>
        <begin position="1"/>
        <end position="45"/>
    </location>
</feature>
<comment type="caution">
    <text evidence="2">The sequence shown here is derived from an EMBL/GenBank/DDBJ whole genome shotgun (WGS) entry which is preliminary data.</text>
</comment>
<evidence type="ECO:0000259" key="1">
    <source>
        <dbReference type="PROSITE" id="PS50983"/>
    </source>
</evidence>
<dbReference type="EMBL" id="JAJNBZ010000046">
    <property type="protein sequence ID" value="MCE5173298.1"/>
    <property type="molecule type" value="Genomic_DNA"/>
</dbReference>
<dbReference type="RefSeq" id="WP_233699270.1">
    <property type="nucleotide sequence ID" value="NZ_JAJNBZ010000046.1"/>
</dbReference>
<evidence type="ECO:0000313" key="3">
    <source>
        <dbReference type="Proteomes" id="UP001199916"/>
    </source>
</evidence>
<reference evidence="2 3" key="1">
    <citation type="submission" date="2021-11" db="EMBL/GenBank/DDBJ databases">
        <title>Draft genome sequence of Paenibacillus profundus YoMME, a new Gram-positive bacteria with exoelectrogenic properties.</title>
        <authorList>
            <person name="Hubenova Y."/>
            <person name="Hubenova E."/>
            <person name="Manasiev Y."/>
            <person name="Peykov S."/>
            <person name="Mitov M."/>
        </authorList>
    </citation>
    <scope>NUCLEOTIDE SEQUENCE [LARGE SCALE GENOMIC DNA]</scope>
    <source>
        <strain evidence="2 3">YoMME</strain>
    </source>
</reference>
<dbReference type="InterPro" id="IPR002491">
    <property type="entry name" value="ABC_transptr_periplasmic_BD"/>
</dbReference>
<organism evidence="2 3">
    <name type="scientific">Paenibacillus profundus</name>
    <dbReference type="NCBI Taxonomy" id="1173085"/>
    <lineage>
        <taxon>Bacteria</taxon>
        <taxon>Bacillati</taxon>
        <taxon>Bacillota</taxon>
        <taxon>Bacilli</taxon>
        <taxon>Bacillales</taxon>
        <taxon>Paenibacillaceae</taxon>
        <taxon>Paenibacillus</taxon>
    </lineage>
</organism>
<dbReference type="Proteomes" id="UP001199916">
    <property type="component" value="Unassembled WGS sequence"/>
</dbReference>
<dbReference type="SUPFAM" id="SSF53807">
    <property type="entry name" value="Helical backbone' metal receptor"/>
    <property type="match status" value="1"/>
</dbReference>
<sequence length="45" mass="5294">MLDPRWRSLPAVRNHRVYEIDFLTWMNNGVIANGKKIDDVLRVLA</sequence>
<evidence type="ECO:0000313" key="2">
    <source>
        <dbReference type="EMBL" id="MCE5173298.1"/>
    </source>
</evidence>
<dbReference type="Gene3D" id="3.40.50.1980">
    <property type="entry name" value="Nitrogenase molybdenum iron protein domain"/>
    <property type="match status" value="1"/>
</dbReference>
<gene>
    <name evidence="2" type="ORF">LQV63_29005</name>
</gene>
<protein>
    <recommendedName>
        <fullName evidence="1">Fe/B12 periplasmic-binding domain-containing protein</fullName>
    </recommendedName>
</protein>
<dbReference type="PROSITE" id="PS50983">
    <property type="entry name" value="FE_B12_PBP"/>
    <property type="match status" value="1"/>
</dbReference>
<name>A0ABS8YN99_9BACL</name>
<keyword evidence="3" id="KW-1185">Reference proteome</keyword>
<accession>A0ABS8YN99</accession>